<reference evidence="1" key="1">
    <citation type="submission" date="2021-03" db="EMBL/GenBank/DDBJ databases">
        <title>Draft genome sequence of rust myrtle Austropuccinia psidii MF-1, a brazilian biotype.</title>
        <authorList>
            <person name="Quecine M.C."/>
            <person name="Pachon D.M.R."/>
            <person name="Bonatelli M.L."/>
            <person name="Correr F.H."/>
            <person name="Franceschini L.M."/>
            <person name="Leite T.F."/>
            <person name="Margarido G.R.A."/>
            <person name="Almeida C.A."/>
            <person name="Ferrarezi J.A."/>
            <person name="Labate C.A."/>
        </authorList>
    </citation>
    <scope>NUCLEOTIDE SEQUENCE</scope>
    <source>
        <strain evidence="1">MF-1</strain>
    </source>
</reference>
<accession>A0A9Q3DSY7</accession>
<protein>
    <submittedName>
        <fullName evidence="1">Uncharacterized protein</fullName>
    </submittedName>
</protein>
<keyword evidence="2" id="KW-1185">Reference proteome</keyword>
<dbReference type="EMBL" id="AVOT02018937">
    <property type="protein sequence ID" value="MBW0506188.1"/>
    <property type="molecule type" value="Genomic_DNA"/>
</dbReference>
<gene>
    <name evidence="1" type="ORF">O181_045903</name>
</gene>
<evidence type="ECO:0000313" key="1">
    <source>
        <dbReference type="EMBL" id="MBW0506188.1"/>
    </source>
</evidence>
<evidence type="ECO:0000313" key="2">
    <source>
        <dbReference type="Proteomes" id="UP000765509"/>
    </source>
</evidence>
<organism evidence="1 2">
    <name type="scientific">Austropuccinia psidii MF-1</name>
    <dbReference type="NCBI Taxonomy" id="1389203"/>
    <lineage>
        <taxon>Eukaryota</taxon>
        <taxon>Fungi</taxon>
        <taxon>Dikarya</taxon>
        <taxon>Basidiomycota</taxon>
        <taxon>Pucciniomycotina</taxon>
        <taxon>Pucciniomycetes</taxon>
        <taxon>Pucciniales</taxon>
        <taxon>Sphaerophragmiaceae</taxon>
        <taxon>Austropuccinia</taxon>
    </lineage>
</organism>
<dbReference type="OrthoDB" id="2505547at2759"/>
<dbReference type="Proteomes" id="UP000765509">
    <property type="component" value="Unassembled WGS sequence"/>
</dbReference>
<sequence>MALSLPPPPLSSFQSVLCSTSLAYECFMQEPYQAANCFDHLQRNGSNFTEWVACLNRVLCVAFNSEMSVDDSPSLLESCSPAENCAISHFIDASIPPSFAVCIGIIPSHTLAEKKF</sequence>
<dbReference type="AlphaFoldDB" id="A0A9Q3DSY7"/>
<comment type="caution">
    <text evidence="1">The sequence shown here is derived from an EMBL/GenBank/DDBJ whole genome shotgun (WGS) entry which is preliminary data.</text>
</comment>
<name>A0A9Q3DSY7_9BASI</name>
<proteinExistence type="predicted"/>